<gene>
    <name evidence="2" type="ORF">QQZ08_005691</name>
</gene>
<dbReference type="Proteomes" id="UP001498421">
    <property type="component" value="Unassembled WGS sequence"/>
</dbReference>
<accession>A0ABR1I2K5</accession>
<reference evidence="2 3" key="1">
    <citation type="journal article" date="2025" name="Microbiol. Resour. Announc.">
        <title>Draft genome sequences for Neonectria magnoliae and Neonectria punicea, canker pathogens of Liriodendron tulipifera and Acer saccharum in West Virginia.</title>
        <authorList>
            <person name="Petronek H.M."/>
            <person name="Kasson M.T."/>
            <person name="Metheny A.M."/>
            <person name="Stauder C.M."/>
            <person name="Lovett B."/>
            <person name="Lynch S.C."/>
            <person name="Garnas J.R."/>
            <person name="Kasson L.R."/>
            <person name="Stajich J.E."/>
        </authorList>
    </citation>
    <scope>NUCLEOTIDE SEQUENCE [LARGE SCALE GENOMIC DNA]</scope>
    <source>
        <strain evidence="2 3">NRRL 64651</strain>
    </source>
</reference>
<dbReference type="Pfam" id="PF13577">
    <property type="entry name" value="SnoaL_4"/>
    <property type="match status" value="1"/>
</dbReference>
<dbReference type="InterPro" id="IPR032710">
    <property type="entry name" value="NTF2-like_dom_sf"/>
</dbReference>
<organism evidence="2 3">
    <name type="scientific">Neonectria magnoliae</name>
    <dbReference type="NCBI Taxonomy" id="2732573"/>
    <lineage>
        <taxon>Eukaryota</taxon>
        <taxon>Fungi</taxon>
        <taxon>Dikarya</taxon>
        <taxon>Ascomycota</taxon>
        <taxon>Pezizomycotina</taxon>
        <taxon>Sordariomycetes</taxon>
        <taxon>Hypocreomycetidae</taxon>
        <taxon>Hypocreales</taxon>
        <taxon>Nectriaceae</taxon>
        <taxon>Neonectria</taxon>
    </lineage>
</organism>
<evidence type="ECO:0000313" key="3">
    <source>
        <dbReference type="Proteomes" id="UP001498421"/>
    </source>
</evidence>
<evidence type="ECO:0000313" key="2">
    <source>
        <dbReference type="EMBL" id="KAK7427753.1"/>
    </source>
</evidence>
<protein>
    <recommendedName>
        <fullName evidence="1">SnoaL-like domain-containing protein</fullName>
    </recommendedName>
</protein>
<feature type="domain" description="SnoaL-like" evidence="1">
    <location>
        <begin position="9"/>
        <end position="137"/>
    </location>
</feature>
<dbReference type="InterPro" id="IPR037401">
    <property type="entry name" value="SnoaL-like"/>
</dbReference>
<keyword evidence="3" id="KW-1185">Reference proteome</keyword>
<name>A0ABR1I2K5_9HYPO</name>
<dbReference type="EMBL" id="JAZAVK010000049">
    <property type="protein sequence ID" value="KAK7427753.1"/>
    <property type="molecule type" value="Genomic_DNA"/>
</dbReference>
<dbReference type="SUPFAM" id="SSF54427">
    <property type="entry name" value="NTF2-like"/>
    <property type="match status" value="1"/>
</dbReference>
<sequence>MRISPEAVEIIQCKKAQYCRFADSNQWDRFDNVMLPNATFEVRDREGNLVKKGDVEYSWSSRKDWVAFFTEEFKEMETIHLVGPAEMEQTHDDEIKVIWTVVYHAGTKGVTSGLYSTGGGHYYEVWKKVGHDWFMAESKMKRMYWKVLSS</sequence>
<dbReference type="Gene3D" id="3.10.450.50">
    <property type="match status" value="1"/>
</dbReference>
<evidence type="ECO:0000259" key="1">
    <source>
        <dbReference type="Pfam" id="PF13577"/>
    </source>
</evidence>
<proteinExistence type="predicted"/>
<comment type="caution">
    <text evidence="2">The sequence shown here is derived from an EMBL/GenBank/DDBJ whole genome shotgun (WGS) entry which is preliminary data.</text>
</comment>